<protein>
    <recommendedName>
        <fullName evidence="2">HNH nuclease domain-containing protein</fullName>
    </recommendedName>
</protein>
<feature type="coiled-coil region" evidence="1">
    <location>
        <begin position="354"/>
        <end position="381"/>
    </location>
</feature>
<proteinExistence type="predicted"/>
<dbReference type="InterPro" id="IPR003615">
    <property type="entry name" value="HNH_nuc"/>
</dbReference>
<feature type="domain" description="HNH nuclease" evidence="2">
    <location>
        <begin position="137"/>
        <end position="195"/>
    </location>
</feature>
<evidence type="ECO:0000313" key="3">
    <source>
        <dbReference type="EMBL" id="KAF9498844.1"/>
    </source>
</evidence>
<evidence type="ECO:0000256" key="1">
    <source>
        <dbReference type="SAM" id="Coils"/>
    </source>
</evidence>
<name>A0A9P6A3B1_PLEER</name>
<dbReference type="Proteomes" id="UP000807025">
    <property type="component" value="Unassembled WGS sequence"/>
</dbReference>
<evidence type="ECO:0000259" key="2">
    <source>
        <dbReference type="Pfam" id="PF13391"/>
    </source>
</evidence>
<keyword evidence="4" id="KW-1185">Reference proteome</keyword>
<dbReference type="AlphaFoldDB" id="A0A9P6A3B1"/>
<dbReference type="OrthoDB" id="3269637at2759"/>
<keyword evidence="1" id="KW-0175">Coiled coil</keyword>
<reference evidence="3" key="1">
    <citation type="submission" date="2020-11" db="EMBL/GenBank/DDBJ databases">
        <authorList>
            <consortium name="DOE Joint Genome Institute"/>
            <person name="Ahrendt S."/>
            <person name="Riley R."/>
            <person name="Andreopoulos W."/>
            <person name="Labutti K."/>
            <person name="Pangilinan J."/>
            <person name="Ruiz-Duenas F.J."/>
            <person name="Barrasa J.M."/>
            <person name="Sanchez-Garcia M."/>
            <person name="Camarero S."/>
            <person name="Miyauchi S."/>
            <person name="Serrano A."/>
            <person name="Linde D."/>
            <person name="Babiker R."/>
            <person name="Drula E."/>
            <person name="Ayuso-Fernandez I."/>
            <person name="Pacheco R."/>
            <person name="Padilla G."/>
            <person name="Ferreira P."/>
            <person name="Barriuso J."/>
            <person name="Kellner H."/>
            <person name="Castanera R."/>
            <person name="Alfaro M."/>
            <person name="Ramirez L."/>
            <person name="Pisabarro A.G."/>
            <person name="Kuo A."/>
            <person name="Tritt A."/>
            <person name="Lipzen A."/>
            <person name="He G."/>
            <person name="Yan M."/>
            <person name="Ng V."/>
            <person name="Cullen D."/>
            <person name="Martin F."/>
            <person name="Rosso M.-N."/>
            <person name="Henrissat B."/>
            <person name="Hibbett D."/>
            <person name="Martinez A.T."/>
            <person name="Grigoriev I.V."/>
        </authorList>
    </citation>
    <scope>NUCLEOTIDE SEQUENCE</scope>
    <source>
        <strain evidence="3">ATCC 90797</strain>
    </source>
</reference>
<dbReference type="Pfam" id="PF13391">
    <property type="entry name" value="HNH_2"/>
    <property type="match status" value="1"/>
</dbReference>
<organism evidence="3 4">
    <name type="scientific">Pleurotus eryngii</name>
    <name type="common">Boletus of the steppes</name>
    <dbReference type="NCBI Taxonomy" id="5323"/>
    <lineage>
        <taxon>Eukaryota</taxon>
        <taxon>Fungi</taxon>
        <taxon>Dikarya</taxon>
        <taxon>Basidiomycota</taxon>
        <taxon>Agaricomycotina</taxon>
        <taxon>Agaricomycetes</taxon>
        <taxon>Agaricomycetidae</taxon>
        <taxon>Agaricales</taxon>
        <taxon>Pleurotineae</taxon>
        <taxon>Pleurotaceae</taxon>
        <taxon>Pleurotus</taxon>
    </lineage>
</organism>
<dbReference type="EMBL" id="MU154535">
    <property type="protein sequence ID" value="KAF9498844.1"/>
    <property type="molecule type" value="Genomic_DNA"/>
</dbReference>
<comment type="caution">
    <text evidence="3">The sequence shown here is derived from an EMBL/GenBank/DDBJ whole genome shotgun (WGS) entry which is preliminary data.</text>
</comment>
<evidence type="ECO:0000313" key="4">
    <source>
        <dbReference type="Proteomes" id="UP000807025"/>
    </source>
</evidence>
<gene>
    <name evidence="3" type="ORF">BDN71DRAFT_1442807</name>
</gene>
<accession>A0A9P6A3B1</accession>
<sequence>MSEIVVYASFPNEVHSKAVNLDPSNWAWFPCIQISAENVRHFSSRPYAWLCYAIGVVVGAQGDLAVTSTQSYTPVDYLASSIPLDVLALYYHLDDEEKQRMFPIDPGFLHERITSSVLTARRAGFREDVLRRDGNLCVVSQAPGSYCDAAHLSAHAKGDKYIQVITQRRARSEAEHIANVDDLRNGLLLHNSIHRGLGKNVAFLVTPNFAMETSDKGQSDLQCVAHAFIDDPYSLGGPHVRSGTSVRICDDLTQWPPQILFDLVYASAVLVHFGTPRLREQFSANGFKDQLYPQGVGNATHAEYVASIEKGAQDDANTKSHNLARDERGAKREHRDELDVYDMIMFLPYINVGAERMLHTFKEAEERAEAAEQAASVEKVEKWRVQLE</sequence>